<dbReference type="GO" id="GO:0009507">
    <property type="term" value="C:chloroplast"/>
    <property type="evidence" value="ECO:0007669"/>
    <property type="project" value="UniProtKB-SubCell"/>
</dbReference>
<comment type="similarity">
    <text evidence="2">Belongs to the AB hydrolase superfamily. Lipase family.</text>
</comment>
<dbReference type="PANTHER" id="PTHR31403">
    <property type="entry name" value="PHOSPHOLIPASE A1-IBETA2, CHLOROPLASTIC"/>
    <property type="match status" value="1"/>
</dbReference>
<evidence type="ECO:0000256" key="5">
    <source>
        <dbReference type="ARBA" id="ARBA00022801"/>
    </source>
</evidence>
<evidence type="ECO:0000256" key="1">
    <source>
        <dbReference type="ARBA" id="ARBA00004229"/>
    </source>
</evidence>
<dbReference type="SUPFAM" id="SSF53474">
    <property type="entry name" value="alpha/beta-Hydrolases"/>
    <property type="match status" value="1"/>
</dbReference>
<dbReference type="GO" id="GO:0047714">
    <property type="term" value="F:galactolipase activity"/>
    <property type="evidence" value="ECO:0007669"/>
    <property type="project" value="UniProtKB-ARBA"/>
</dbReference>
<dbReference type="InterPro" id="IPR002921">
    <property type="entry name" value="Fungal_lipase-type"/>
</dbReference>
<keyword evidence="5" id="KW-0378">Hydrolase</keyword>
<name>A0AAW2VM29_SESRA</name>
<comment type="caution">
    <text evidence="11">The sequence shown here is derived from an EMBL/GenBank/DDBJ whole genome shotgun (WGS) entry which is preliminary data.</text>
</comment>
<comment type="subcellular location">
    <subcellularLocation>
        <location evidence="1">Plastid</location>
        <location evidence="1">Chloroplast</location>
    </subcellularLocation>
</comment>
<protein>
    <submittedName>
        <fullName evidence="11">Phospholipase A(1) DAD1, chloroplastic</fullName>
    </submittedName>
</protein>
<evidence type="ECO:0000313" key="11">
    <source>
        <dbReference type="EMBL" id="KAL0429135.1"/>
    </source>
</evidence>
<organism evidence="11">
    <name type="scientific">Sesamum radiatum</name>
    <name type="common">Black benniseed</name>
    <dbReference type="NCBI Taxonomy" id="300843"/>
    <lineage>
        <taxon>Eukaryota</taxon>
        <taxon>Viridiplantae</taxon>
        <taxon>Streptophyta</taxon>
        <taxon>Embryophyta</taxon>
        <taxon>Tracheophyta</taxon>
        <taxon>Spermatophyta</taxon>
        <taxon>Magnoliopsida</taxon>
        <taxon>eudicotyledons</taxon>
        <taxon>Gunneridae</taxon>
        <taxon>Pentapetalae</taxon>
        <taxon>asterids</taxon>
        <taxon>lamiids</taxon>
        <taxon>Lamiales</taxon>
        <taxon>Pedaliaceae</taxon>
        <taxon>Sesamum</taxon>
    </lineage>
</organism>
<reference evidence="11" key="1">
    <citation type="submission" date="2020-06" db="EMBL/GenBank/DDBJ databases">
        <authorList>
            <person name="Li T."/>
            <person name="Hu X."/>
            <person name="Zhang T."/>
            <person name="Song X."/>
            <person name="Zhang H."/>
            <person name="Dai N."/>
            <person name="Sheng W."/>
            <person name="Hou X."/>
            <person name="Wei L."/>
        </authorList>
    </citation>
    <scope>NUCLEOTIDE SEQUENCE</scope>
    <source>
        <strain evidence="11">G02</strain>
        <tissue evidence="11">Leaf</tissue>
    </source>
</reference>
<evidence type="ECO:0000256" key="2">
    <source>
        <dbReference type="ARBA" id="ARBA00010701"/>
    </source>
</evidence>
<evidence type="ECO:0000256" key="7">
    <source>
        <dbReference type="ARBA" id="ARBA00022963"/>
    </source>
</evidence>
<dbReference type="CDD" id="cd00519">
    <property type="entry name" value="Lipase_3"/>
    <property type="match status" value="1"/>
</dbReference>
<evidence type="ECO:0000259" key="10">
    <source>
        <dbReference type="Pfam" id="PF01764"/>
    </source>
</evidence>
<keyword evidence="8" id="KW-0443">Lipid metabolism</keyword>
<feature type="region of interest" description="Disordered" evidence="9">
    <location>
        <begin position="1"/>
        <end position="20"/>
    </location>
</feature>
<feature type="domain" description="Fungal lipase-type" evidence="10">
    <location>
        <begin position="199"/>
        <end position="352"/>
    </location>
</feature>
<evidence type="ECO:0000256" key="3">
    <source>
        <dbReference type="ARBA" id="ARBA00022528"/>
    </source>
</evidence>
<evidence type="ECO:0000256" key="8">
    <source>
        <dbReference type="ARBA" id="ARBA00023098"/>
    </source>
</evidence>
<reference evidence="11" key="2">
    <citation type="journal article" date="2024" name="Plant">
        <title>Genomic evolution and insights into agronomic trait innovations of Sesamum species.</title>
        <authorList>
            <person name="Miao H."/>
            <person name="Wang L."/>
            <person name="Qu L."/>
            <person name="Liu H."/>
            <person name="Sun Y."/>
            <person name="Le M."/>
            <person name="Wang Q."/>
            <person name="Wei S."/>
            <person name="Zheng Y."/>
            <person name="Lin W."/>
            <person name="Duan Y."/>
            <person name="Cao H."/>
            <person name="Xiong S."/>
            <person name="Wang X."/>
            <person name="Wei L."/>
            <person name="Li C."/>
            <person name="Ma Q."/>
            <person name="Ju M."/>
            <person name="Zhao R."/>
            <person name="Li G."/>
            <person name="Mu C."/>
            <person name="Tian Q."/>
            <person name="Mei H."/>
            <person name="Zhang T."/>
            <person name="Gao T."/>
            <person name="Zhang H."/>
        </authorList>
    </citation>
    <scope>NUCLEOTIDE SEQUENCE</scope>
    <source>
        <strain evidence="11">G02</strain>
    </source>
</reference>
<dbReference type="Gene3D" id="3.40.50.1820">
    <property type="entry name" value="alpha/beta hydrolase"/>
    <property type="match status" value="1"/>
</dbReference>
<dbReference type="PANTHER" id="PTHR31403:SF54">
    <property type="entry name" value="PHOSPHOLIPASE A(1) DAD1, CHLOROPLASTIC"/>
    <property type="match status" value="1"/>
</dbReference>
<dbReference type="GO" id="GO:0008970">
    <property type="term" value="F:phospholipase A1 activity"/>
    <property type="evidence" value="ECO:0007669"/>
    <property type="project" value="UniProtKB-ARBA"/>
</dbReference>
<dbReference type="AlphaFoldDB" id="A0AAW2VM29"/>
<keyword evidence="6" id="KW-0809">Transit peptide</keyword>
<gene>
    <name evidence="11" type="ORF">Sradi_0539500</name>
</gene>
<dbReference type="GO" id="GO:0016042">
    <property type="term" value="P:lipid catabolic process"/>
    <property type="evidence" value="ECO:0007669"/>
    <property type="project" value="UniProtKB-KW"/>
</dbReference>
<evidence type="ECO:0000256" key="4">
    <source>
        <dbReference type="ARBA" id="ARBA00022640"/>
    </source>
</evidence>
<proteinExistence type="inferred from homology"/>
<feature type="compositionally biased region" description="Polar residues" evidence="9">
    <location>
        <begin position="1"/>
        <end position="16"/>
    </location>
</feature>
<accession>A0AAW2VM29</accession>
<dbReference type="EMBL" id="JACGWJ010000003">
    <property type="protein sequence ID" value="KAL0429135.1"/>
    <property type="molecule type" value="Genomic_DNA"/>
</dbReference>
<sequence>MSLSTPNPVRPCTSSNPTPPHFASILTNSKNNLNVNTRPPMNLENLFLDHDLKTSSSSWLVDPAQTTTMSSVKLNKRWMDYQGLKNWEGLLDPLDHNLRREIIRYGRFIEAAYRSCDFDPSSPSYAMCRYSKRKLLEESGFPGTGYRVTKNLMATSGIQLPGWAERGPTWMAMQSSWIGYVAVCQDRKEISRLGRRDVVIAFRGTATGLEWLENLRATLTPLPNGDSDWNCESDSDCEPMVESGFLSLYTSSDGNRPSLQTLVREEIARILEKHGDEPLSFTITGHSLGAALATLAAYDIKKTFKNSPLVTVISFAGPRVGNWSFRCHLEEQGTKVLRIVNSDDLITKVPGFVIDNNENHQFPNHSGSYTEAASANLAGWVQKLVEDTQWVYADVGCELRLSSRDSPDLNSISIAACHELKTYLHLVNEFVGSNCPFRATARKMMKKTLVNS</sequence>
<evidence type="ECO:0000256" key="6">
    <source>
        <dbReference type="ARBA" id="ARBA00022946"/>
    </source>
</evidence>
<keyword evidence="3" id="KW-0150">Chloroplast</keyword>
<dbReference type="Pfam" id="PF01764">
    <property type="entry name" value="Lipase_3"/>
    <property type="match status" value="1"/>
</dbReference>
<dbReference type="InterPro" id="IPR029058">
    <property type="entry name" value="AB_hydrolase_fold"/>
</dbReference>
<evidence type="ECO:0000256" key="9">
    <source>
        <dbReference type="SAM" id="MobiDB-lite"/>
    </source>
</evidence>
<keyword evidence="7" id="KW-0442">Lipid degradation</keyword>
<keyword evidence="4" id="KW-0934">Plastid</keyword>